<dbReference type="RefSeq" id="XP_009216606.1">
    <property type="nucleotide sequence ID" value="XM_009218342.1"/>
</dbReference>
<dbReference type="Proteomes" id="UP000006039">
    <property type="component" value="Unassembled WGS sequence"/>
</dbReference>
<dbReference type="eggNOG" id="ENOG502T7EG">
    <property type="taxonomic scope" value="Eukaryota"/>
</dbReference>
<dbReference type="EnsemblFungi" id="EJT80597">
    <property type="protein sequence ID" value="EJT80597"/>
    <property type="gene ID" value="GGTG_00592"/>
</dbReference>
<proteinExistence type="predicted"/>
<dbReference type="HOGENOM" id="CLU_133377_0_0_1"/>
<reference evidence="3" key="4">
    <citation type="journal article" date="2015" name="G3 (Bethesda)">
        <title>Genome sequences of three phytopathogenic species of the Magnaporthaceae family of fungi.</title>
        <authorList>
            <person name="Okagaki L.H."/>
            <person name="Nunes C.C."/>
            <person name="Sailsbery J."/>
            <person name="Clay B."/>
            <person name="Brown D."/>
            <person name="John T."/>
            <person name="Oh Y."/>
            <person name="Young N."/>
            <person name="Fitzgerald M."/>
            <person name="Haas B.J."/>
            <person name="Zeng Q."/>
            <person name="Young S."/>
            <person name="Adiconis X."/>
            <person name="Fan L."/>
            <person name="Levin J.Z."/>
            <person name="Mitchell T.K."/>
            <person name="Okubara P.A."/>
            <person name="Farman M.L."/>
            <person name="Kohn L.M."/>
            <person name="Birren B."/>
            <person name="Ma L.-J."/>
            <person name="Dean R.A."/>
        </authorList>
    </citation>
    <scope>NUCLEOTIDE SEQUENCE</scope>
    <source>
        <strain evidence="3">R3-111a-1</strain>
    </source>
</reference>
<name>J3NH54_GAET3</name>
<evidence type="ECO:0000256" key="1">
    <source>
        <dbReference type="SAM" id="SignalP"/>
    </source>
</evidence>
<dbReference type="AlphaFoldDB" id="J3NH54"/>
<keyword evidence="1" id="KW-0732">Signal</keyword>
<dbReference type="OrthoDB" id="4572556at2759"/>
<reference evidence="2" key="2">
    <citation type="submission" date="2010-07" db="EMBL/GenBank/DDBJ databases">
        <authorList>
            <consortium name="The Broad Institute Genome Sequencing Platform"/>
            <consortium name="Broad Institute Genome Sequencing Center for Infectious Disease"/>
            <person name="Ma L.-J."/>
            <person name="Dead R."/>
            <person name="Young S."/>
            <person name="Zeng Q."/>
            <person name="Koehrsen M."/>
            <person name="Alvarado L."/>
            <person name="Berlin A."/>
            <person name="Chapman S.B."/>
            <person name="Chen Z."/>
            <person name="Freedman E."/>
            <person name="Gellesch M."/>
            <person name="Goldberg J."/>
            <person name="Griggs A."/>
            <person name="Gujja S."/>
            <person name="Heilman E.R."/>
            <person name="Heiman D."/>
            <person name="Hepburn T."/>
            <person name="Howarth C."/>
            <person name="Jen D."/>
            <person name="Larson L."/>
            <person name="Mehta T."/>
            <person name="Neiman D."/>
            <person name="Pearson M."/>
            <person name="Roberts A."/>
            <person name="Saif S."/>
            <person name="Shea T."/>
            <person name="Shenoy N."/>
            <person name="Sisk P."/>
            <person name="Stolte C."/>
            <person name="Sykes S."/>
            <person name="Walk T."/>
            <person name="White J."/>
            <person name="Yandava C."/>
            <person name="Haas B."/>
            <person name="Nusbaum C."/>
            <person name="Birren B."/>
        </authorList>
    </citation>
    <scope>NUCLEOTIDE SEQUENCE</scope>
    <source>
        <strain evidence="2">R3-111a-1</strain>
    </source>
</reference>
<dbReference type="GeneID" id="20341050"/>
<evidence type="ECO:0000313" key="3">
    <source>
        <dbReference type="EnsemblFungi" id="EJT80597"/>
    </source>
</evidence>
<feature type="signal peptide" evidence="1">
    <location>
        <begin position="1"/>
        <end position="17"/>
    </location>
</feature>
<keyword evidence="4" id="KW-1185">Reference proteome</keyword>
<accession>J3NH54</accession>
<dbReference type="EMBL" id="GL385395">
    <property type="protein sequence ID" value="EJT80597.1"/>
    <property type="molecule type" value="Genomic_DNA"/>
</dbReference>
<reference evidence="4" key="1">
    <citation type="submission" date="2010-07" db="EMBL/GenBank/DDBJ databases">
        <title>The genome sequence of Gaeumannomyces graminis var. tritici strain R3-111a-1.</title>
        <authorList>
            <consortium name="The Broad Institute Genome Sequencing Platform"/>
            <person name="Ma L.-J."/>
            <person name="Dead R."/>
            <person name="Young S."/>
            <person name="Zeng Q."/>
            <person name="Koehrsen M."/>
            <person name="Alvarado L."/>
            <person name="Berlin A."/>
            <person name="Chapman S.B."/>
            <person name="Chen Z."/>
            <person name="Freedman E."/>
            <person name="Gellesch M."/>
            <person name="Goldberg J."/>
            <person name="Griggs A."/>
            <person name="Gujja S."/>
            <person name="Heilman E.R."/>
            <person name="Heiman D."/>
            <person name="Hepburn T."/>
            <person name="Howarth C."/>
            <person name="Jen D."/>
            <person name="Larson L."/>
            <person name="Mehta T."/>
            <person name="Neiman D."/>
            <person name="Pearson M."/>
            <person name="Roberts A."/>
            <person name="Saif S."/>
            <person name="Shea T."/>
            <person name="Shenoy N."/>
            <person name="Sisk P."/>
            <person name="Stolte C."/>
            <person name="Sykes S."/>
            <person name="Walk T."/>
            <person name="White J."/>
            <person name="Yandava C."/>
            <person name="Haas B."/>
            <person name="Nusbaum C."/>
            <person name="Birren B."/>
        </authorList>
    </citation>
    <scope>NUCLEOTIDE SEQUENCE [LARGE SCALE GENOMIC DNA]</scope>
    <source>
        <strain evidence="4">R3-111a-1</strain>
    </source>
</reference>
<organism evidence="2">
    <name type="scientific">Gaeumannomyces tritici (strain R3-111a-1)</name>
    <name type="common">Wheat and barley take-all root rot fungus</name>
    <name type="synonym">Gaeumannomyces graminis var. tritici</name>
    <dbReference type="NCBI Taxonomy" id="644352"/>
    <lineage>
        <taxon>Eukaryota</taxon>
        <taxon>Fungi</taxon>
        <taxon>Dikarya</taxon>
        <taxon>Ascomycota</taxon>
        <taxon>Pezizomycotina</taxon>
        <taxon>Sordariomycetes</taxon>
        <taxon>Sordariomycetidae</taxon>
        <taxon>Magnaporthales</taxon>
        <taxon>Magnaporthaceae</taxon>
        <taxon>Gaeumannomyces</taxon>
    </lineage>
</organism>
<feature type="chain" id="PRO_5015094102" description="Ecp2 effector protein domain-containing protein" evidence="1">
    <location>
        <begin position="18"/>
        <end position="156"/>
    </location>
</feature>
<evidence type="ECO:0008006" key="5">
    <source>
        <dbReference type="Google" id="ProtNLM"/>
    </source>
</evidence>
<reference evidence="2" key="3">
    <citation type="submission" date="2010-09" db="EMBL/GenBank/DDBJ databases">
        <title>Annotation of Gaeumannomyces graminis var. tritici R3-111a-1.</title>
        <authorList>
            <consortium name="The Broad Institute Genome Sequencing Platform"/>
            <person name="Ma L.-J."/>
            <person name="Dead R."/>
            <person name="Young S.K."/>
            <person name="Zeng Q."/>
            <person name="Gargeya S."/>
            <person name="Fitzgerald M."/>
            <person name="Haas B."/>
            <person name="Abouelleil A."/>
            <person name="Alvarado L."/>
            <person name="Arachchi H.M."/>
            <person name="Berlin A."/>
            <person name="Brown A."/>
            <person name="Chapman S.B."/>
            <person name="Chen Z."/>
            <person name="Dunbar C."/>
            <person name="Freedman E."/>
            <person name="Gearin G."/>
            <person name="Gellesch M."/>
            <person name="Goldberg J."/>
            <person name="Griggs A."/>
            <person name="Gujja S."/>
            <person name="Heiman D."/>
            <person name="Howarth C."/>
            <person name="Larson L."/>
            <person name="Lui A."/>
            <person name="MacDonald P.J.P."/>
            <person name="Mehta T."/>
            <person name="Montmayeur A."/>
            <person name="Murphy C."/>
            <person name="Neiman D."/>
            <person name="Pearson M."/>
            <person name="Priest M."/>
            <person name="Roberts A."/>
            <person name="Saif S."/>
            <person name="Shea T."/>
            <person name="Shenoy N."/>
            <person name="Sisk P."/>
            <person name="Stolte C."/>
            <person name="Sykes S."/>
            <person name="Yandava C."/>
            <person name="Wortman J."/>
            <person name="Nusbaum C."/>
            <person name="Birren B."/>
        </authorList>
    </citation>
    <scope>NUCLEOTIDE SEQUENCE</scope>
    <source>
        <strain evidence="2">R3-111a-1</strain>
    </source>
</reference>
<reference evidence="3" key="5">
    <citation type="submission" date="2018-04" db="UniProtKB">
        <authorList>
            <consortium name="EnsemblFungi"/>
        </authorList>
    </citation>
    <scope>IDENTIFICATION</scope>
    <source>
        <strain evidence="3">R3-111a-1</strain>
    </source>
</reference>
<dbReference type="VEuPathDB" id="FungiDB:GGTG_00592"/>
<evidence type="ECO:0000313" key="4">
    <source>
        <dbReference type="Proteomes" id="UP000006039"/>
    </source>
</evidence>
<sequence length="156" mass="16056">MRSATTASILLSGLARALVIPTDLDDGAWAFTPGAGAAPTRPLARRQQGPPPLPSPVLQCGAGYVNGSELAAAREGFSSVCDQGRSFPAGVGIVVARGSTLAYMCNGAAENRCWRFEFDQANGIMDGGCGSGRAGMVRIPAYSKAYGRASRGDDIC</sequence>
<protein>
    <recommendedName>
        <fullName evidence="5">Ecp2 effector protein domain-containing protein</fullName>
    </recommendedName>
</protein>
<dbReference type="STRING" id="644352.J3NH54"/>
<gene>
    <name evidence="3" type="primary">20341050</name>
    <name evidence="2" type="ORF">GGTG_00592</name>
</gene>
<evidence type="ECO:0000313" key="2">
    <source>
        <dbReference type="EMBL" id="EJT80597.1"/>
    </source>
</evidence>